<gene>
    <name evidence="2" type="ORF">PCOR1329_LOCUS22566</name>
</gene>
<evidence type="ECO:0008006" key="4">
    <source>
        <dbReference type="Google" id="ProtNLM"/>
    </source>
</evidence>
<dbReference type="Proteomes" id="UP001189429">
    <property type="component" value="Unassembled WGS sequence"/>
</dbReference>
<dbReference type="InterPro" id="IPR000225">
    <property type="entry name" value="Armadillo"/>
</dbReference>
<accession>A0ABN9RR35</accession>
<keyword evidence="3" id="KW-1185">Reference proteome</keyword>
<dbReference type="Pfam" id="PF00514">
    <property type="entry name" value="Arm"/>
    <property type="match status" value="1"/>
</dbReference>
<reference evidence="2" key="1">
    <citation type="submission" date="2023-10" db="EMBL/GenBank/DDBJ databases">
        <authorList>
            <person name="Chen Y."/>
            <person name="Shah S."/>
            <person name="Dougan E. K."/>
            <person name="Thang M."/>
            <person name="Chan C."/>
        </authorList>
    </citation>
    <scope>NUCLEOTIDE SEQUENCE [LARGE SCALE GENOMIC DNA]</scope>
</reference>
<feature type="compositionally biased region" description="Low complexity" evidence="1">
    <location>
        <begin position="150"/>
        <end position="167"/>
    </location>
</feature>
<sequence length="340" mass="33701">MAADQALGVVRQIQALAEGPQTPQMRALLGQVVPSLLAFLDHPDSRVRLNSARALRNLSAGYPEDVAALDLGRARGALGRVRESRATGAADGDAEELEGILAEVLEASLPWGASATSTAASTPPPGCAHRPTWPALSDAGDEACPPPPAASAASSSWRPRAAPAAPGGAVGRGEVVLKVGEHADGKVKATILEHVVAISGVVSVTFEGDFVIVSARSAAVAADAAFLADVLAAMRAQGIEGVSLVSAGGAGASGGPGPGEPAPAAASSARAVPARHQVEIFDVSTPELRGGRGYLDDEGDEDEVVLSGSCGDAVLLGAPAGPAGALVGGHSGRSSRSPTG</sequence>
<name>A0ABN9RR35_9DINO</name>
<evidence type="ECO:0000313" key="3">
    <source>
        <dbReference type="Proteomes" id="UP001189429"/>
    </source>
</evidence>
<dbReference type="EMBL" id="CAUYUJ010007557">
    <property type="protein sequence ID" value="CAK0821168.1"/>
    <property type="molecule type" value="Genomic_DNA"/>
</dbReference>
<evidence type="ECO:0000313" key="2">
    <source>
        <dbReference type="EMBL" id="CAK0821168.1"/>
    </source>
</evidence>
<protein>
    <recommendedName>
        <fullName evidence="4">Armadillo repeat-containing protein 1</fullName>
    </recommendedName>
</protein>
<dbReference type="InterPro" id="IPR011989">
    <property type="entry name" value="ARM-like"/>
</dbReference>
<feature type="region of interest" description="Disordered" evidence="1">
    <location>
        <begin position="115"/>
        <end position="169"/>
    </location>
</feature>
<organism evidence="2 3">
    <name type="scientific">Prorocentrum cordatum</name>
    <dbReference type="NCBI Taxonomy" id="2364126"/>
    <lineage>
        <taxon>Eukaryota</taxon>
        <taxon>Sar</taxon>
        <taxon>Alveolata</taxon>
        <taxon>Dinophyceae</taxon>
        <taxon>Prorocentrales</taxon>
        <taxon>Prorocentraceae</taxon>
        <taxon>Prorocentrum</taxon>
    </lineage>
</organism>
<evidence type="ECO:0000256" key="1">
    <source>
        <dbReference type="SAM" id="MobiDB-lite"/>
    </source>
</evidence>
<dbReference type="Gene3D" id="1.25.10.10">
    <property type="entry name" value="Leucine-rich Repeat Variant"/>
    <property type="match status" value="1"/>
</dbReference>
<dbReference type="InterPro" id="IPR016024">
    <property type="entry name" value="ARM-type_fold"/>
</dbReference>
<proteinExistence type="predicted"/>
<comment type="caution">
    <text evidence="2">The sequence shown here is derived from an EMBL/GenBank/DDBJ whole genome shotgun (WGS) entry which is preliminary data.</text>
</comment>
<dbReference type="SUPFAM" id="SSF48371">
    <property type="entry name" value="ARM repeat"/>
    <property type="match status" value="1"/>
</dbReference>